<dbReference type="Proteomes" id="UP000218387">
    <property type="component" value="Chromosome"/>
</dbReference>
<evidence type="ECO:0000313" key="1">
    <source>
        <dbReference type="EMBL" id="QCT69856.1"/>
    </source>
</evidence>
<proteinExistence type="predicted"/>
<dbReference type="NCBIfam" id="TIGR02384">
    <property type="entry name" value="RelB_DinJ"/>
    <property type="match status" value="1"/>
</dbReference>
<accession>A0A4V1GLI0</accession>
<dbReference type="RefSeq" id="WP_058695113.1">
    <property type="nucleotide sequence ID" value="NZ_CABJDW020000004.1"/>
</dbReference>
<dbReference type="KEGG" id="emt:CPZ25_000560"/>
<dbReference type="Gene3D" id="1.10.1220.10">
    <property type="entry name" value="Met repressor-like"/>
    <property type="match status" value="1"/>
</dbReference>
<dbReference type="Pfam" id="PF04221">
    <property type="entry name" value="RelB"/>
    <property type="match status" value="1"/>
</dbReference>
<organism evidence="1 2">
    <name type="scientific">Eubacterium maltosivorans</name>
    <dbReference type="NCBI Taxonomy" id="2041044"/>
    <lineage>
        <taxon>Bacteria</taxon>
        <taxon>Bacillati</taxon>
        <taxon>Bacillota</taxon>
        <taxon>Clostridia</taxon>
        <taxon>Eubacteriales</taxon>
        <taxon>Eubacteriaceae</taxon>
        <taxon>Eubacterium</taxon>
    </lineage>
</organism>
<dbReference type="AlphaFoldDB" id="A0A4V1GLI0"/>
<dbReference type="EMBL" id="CP029487">
    <property type="protein sequence ID" value="QCT69856.1"/>
    <property type="molecule type" value="Genomic_DNA"/>
</dbReference>
<gene>
    <name evidence="1" type="ORF">CPZ25_000560</name>
</gene>
<dbReference type="InterPro" id="IPR013321">
    <property type="entry name" value="Arc_rbn_hlx_hlx"/>
</dbReference>
<keyword evidence="2" id="KW-1185">Reference proteome</keyword>
<reference evidence="1 2" key="1">
    <citation type="submission" date="2018-05" db="EMBL/GenBank/DDBJ databases">
        <title>Genome comparison of Eubacterium sp.</title>
        <authorList>
            <person name="Feng Y."/>
            <person name="Sanchez-Andrea I."/>
            <person name="Stams A.J.M."/>
            <person name="De Vos W.M."/>
        </authorList>
    </citation>
    <scope>NUCLEOTIDE SEQUENCE [LARGE SCALE GENOMIC DNA]</scope>
    <source>
        <strain evidence="1 2">YI</strain>
    </source>
</reference>
<name>A0A4V1GLI0_EUBML</name>
<protein>
    <submittedName>
        <fullName evidence="1">Type II toxin-antitoxin system RelB/DinJ family antitoxin</fullName>
    </submittedName>
</protein>
<sequence>MDTTNVTVRMDKKLKEEADALFSELGLTTNSAINALVRQAVRDGGVTFKIKKTPDHLDSLIEEGYEDFLKRKGRPAEEFFAEMQEKYGE</sequence>
<evidence type="ECO:0000313" key="2">
    <source>
        <dbReference type="Proteomes" id="UP000218387"/>
    </source>
</evidence>
<dbReference type="GO" id="GO:0006355">
    <property type="term" value="P:regulation of DNA-templated transcription"/>
    <property type="evidence" value="ECO:0007669"/>
    <property type="project" value="InterPro"/>
</dbReference>
<dbReference type="InterPro" id="IPR007337">
    <property type="entry name" value="RelB/DinJ"/>
</dbReference>